<dbReference type="CDD" id="cd02859">
    <property type="entry name" value="E_set_AMPKbeta_like_N"/>
    <property type="match status" value="1"/>
</dbReference>
<feature type="region of interest" description="Disordered" evidence="1">
    <location>
        <begin position="260"/>
        <end position="597"/>
    </location>
</feature>
<feature type="compositionally biased region" description="Basic and acidic residues" evidence="1">
    <location>
        <begin position="493"/>
        <end position="504"/>
    </location>
</feature>
<accession>A0A0L6UGG1</accession>
<feature type="compositionally biased region" description="Polar residues" evidence="1">
    <location>
        <begin position="375"/>
        <end position="388"/>
    </location>
</feature>
<sequence>MSTTNQDQQHMNNTKYTHQFRWESSVPERVSIRGSFDQWQSSLELRKHPSGKFSAPIQLEFGSKISYKVSKISLPYYVVDGTWQHNPNEPTETDPNGNVNNVLQVPQRPSFPLNPETEFAQSVPNPAASLSSRVLDQGSDMGTSSCADPSKTTQSAELPTLPEMSIAFPSASPDNVPELTPRPKQPSNPKRTFSLFAPGGRFGRASHRTQSLATAPGTPTEKASPAGASVSNVVSAMAGVAATAIPAAILAVTGKDITRASKADSTDTSSPAASPIPTDQTSVTPEALAEVTKHQRPDASPQAGVAPDQAPHQPADQPTSPTPEPLVPLPVNDATENPEPEDCQPKVIPSTHQLLSPSTADTTPETAEPPMKPEPTTNISTPSAQPESPASELPADPTTSTSDPTLKPPAQDIAPSVNPLQEEPSSGAPVPGPSTGGLLLNVSSFEAEAGTTSPVQPALPEASGSAQAAPQVKLSPKPIVPGITPTEGASDLLDPKSKPAELTRKTNGWRYSVGSIRSRRASGEQDRRSASLNPPVAKAPSPESPAHELQESSPKTKRKSSLFHKIKTALSPHKKNEYSTGSGKRNSLTRTTTVNRE</sequence>
<feature type="region of interest" description="Disordered" evidence="1">
    <location>
        <begin position="104"/>
        <end position="155"/>
    </location>
</feature>
<feature type="compositionally biased region" description="Polar residues" evidence="1">
    <location>
        <begin position="578"/>
        <end position="597"/>
    </location>
</feature>
<dbReference type="InterPro" id="IPR014756">
    <property type="entry name" value="Ig_E-set"/>
</dbReference>
<evidence type="ECO:0000313" key="3">
    <source>
        <dbReference type="EMBL" id="KNZ47636.1"/>
    </source>
</evidence>
<dbReference type="GO" id="GO:0005737">
    <property type="term" value="C:cytoplasm"/>
    <property type="evidence" value="ECO:0007669"/>
    <property type="project" value="TreeGrafter"/>
</dbReference>
<dbReference type="PANTHER" id="PTHR10343:SF94">
    <property type="entry name" value="MDG1P"/>
    <property type="match status" value="1"/>
</dbReference>
<dbReference type="InterPro" id="IPR050827">
    <property type="entry name" value="CRP1_MDG1_kinase"/>
</dbReference>
<feature type="compositionally biased region" description="Low complexity" evidence="1">
    <location>
        <begin position="266"/>
        <end position="279"/>
    </location>
</feature>
<dbReference type="GO" id="GO:0031588">
    <property type="term" value="C:nucleotide-activated protein kinase complex"/>
    <property type="evidence" value="ECO:0007669"/>
    <property type="project" value="TreeGrafter"/>
</dbReference>
<proteinExistence type="predicted"/>
<comment type="caution">
    <text evidence="3">The sequence shown here is derived from an EMBL/GenBank/DDBJ whole genome shotgun (WGS) entry which is preliminary data.</text>
</comment>
<dbReference type="SUPFAM" id="SSF81296">
    <property type="entry name" value="E set domains"/>
    <property type="match status" value="1"/>
</dbReference>
<evidence type="ECO:0000259" key="2">
    <source>
        <dbReference type="Pfam" id="PF16561"/>
    </source>
</evidence>
<organism evidence="3 4">
    <name type="scientific">Puccinia sorghi</name>
    <dbReference type="NCBI Taxonomy" id="27349"/>
    <lineage>
        <taxon>Eukaryota</taxon>
        <taxon>Fungi</taxon>
        <taxon>Dikarya</taxon>
        <taxon>Basidiomycota</taxon>
        <taxon>Pucciniomycotina</taxon>
        <taxon>Pucciniomycetes</taxon>
        <taxon>Pucciniales</taxon>
        <taxon>Pucciniaceae</taxon>
        <taxon>Puccinia</taxon>
    </lineage>
</organism>
<dbReference type="GO" id="GO:0019901">
    <property type="term" value="F:protein kinase binding"/>
    <property type="evidence" value="ECO:0007669"/>
    <property type="project" value="TreeGrafter"/>
</dbReference>
<dbReference type="InterPro" id="IPR032640">
    <property type="entry name" value="AMPK1_CBM"/>
</dbReference>
<dbReference type="EMBL" id="LAVV01011574">
    <property type="protein sequence ID" value="KNZ47636.1"/>
    <property type="molecule type" value="Genomic_DNA"/>
</dbReference>
<name>A0A0L6UGG1_9BASI</name>
<dbReference type="PANTHER" id="PTHR10343">
    <property type="entry name" value="5'-AMP-ACTIVATED PROTEIN KINASE , BETA SUBUNIT"/>
    <property type="match status" value="1"/>
</dbReference>
<dbReference type="STRING" id="27349.A0A0L6UGG1"/>
<dbReference type="Proteomes" id="UP000037035">
    <property type="component" value="Unassembled WGS sequence"/>
</dbReference>
<dbReference type="AlphaFoldDB" id="A0A0L6UGG1"/>
<dbReference type="GO" id="GO:0005634">
    <property type="term" value="C:nucleus"/>
    <property type="evidence" value="ECO:0007669"/>
    <property type="project" value="TreeGrafter"/>
</dbReference>
<keyword evidence="4" id="KW-1185">Reference proteome</keyword>
<evidence type="ECO:0000313" key="4">
    <source>
        <dbReference type="Proteomes" id="UP000037035"/>
    </source>
</evidence>
<dbReference type="VEuPathDB" id="FungiDB:VP01_626g12"/>
<feature type="domain" description="AMP-activated protein kinase glycogen-binding" evidence="2">
    <location>
        <begin position="19"/>
        <end position="107"/>
    </location>
</feature>
<dbReference type="OrthoDB" id="2507813at2759"/>
<evidence type="ECO:0000256" key="1">
    <source>
        <dbReference type="SAM" id="MobiDB-lite"/>
    </source>
</evidence>
<feature type="compositionally biased region" description="Low complexity" evidence="1">
    <location>
        <begin position="396"/>
        <end position="405"/>
    </location>
</feature>
<gene>
    <name evidence="3" type="ORF">VP01_626g12</name>
</gene>
<dbReference type="InterPro" id="IPR013783">
    <property type="entry name" value="Ig-like_fold"/>
</dbReference>
<dbReference type="Pfam" id="PF16561">
    <property type="entry name" value="AMPK1_CBM"/>
    <property type="match status" value="1"/>
</dbReference>
<feature type="region of interest" description="Disordered" evidence="1">
    <location>
        <begin position="169"/>
        <end position="226"/>
    </location>
</feature>
<feature type="compositionally biased region" description="Basic residues" evidence="1">
    <location>
        <begin position="555"/>
        <end position="567"/>
    </location>
</feature>
<reference evidence="3 4" key="1">
    <citation type="submission" date="2015-08" db="EMBL/GenBank/DDBJ databases">
        <title>Next Generation Sequencing and Analysis of the Genome of Puccinia sorghi L Schw, the Causal Agent of Maize Common Rust.</title>
        <authorList>
            <person name="Rochi L."/>
            <person name="Burguener G."/>
            <person name="Darino M."/>
            <person name="Turjanski A."/>
            <person name="Kreff E."/>
            <person name="Dieguez M.J."/>
            <person name="Sacco F."/>
        </authorList>
    </citation>
    <scope>NUCLEOTIDE SEQUENCE [LARGE SCALE GENOMIC DNA]</scope>
    <source>
        <strain evidence="3 4">RO10H11247</strain>
    </source>
</reference>
<feature type="compositionally biased region" description="Polar residues" evidence="1">
    <location>
        <begin position="119"/>
        <end position="155"/>
    </location>
</feature>
<dbReference type="GO" id="GO:0007165">
    <property type="term" value="P:signal transduction"/>
    <property type="evidence" value="ECO:0007669"/>
    <property type="project" value="TreeGrafter"/>
</dbReference>
<protein>
    <recommendedName>
        <fullName evidence="2">AMP-activated protein kinase glycogen-binding domain-containing protein</fullName>
    </recommendedName>
</protein>
<feature type="compositionally biased region" description="Low complexity" evidence="1">
    <location>
        <begin position="356"/>
        <end position="369"/>
    </location>
</feature>
<feature type="compositionally biased region" description="Low complexity" evidence="1">
    <location>
        <begin position="306"/>
        <end position="318"/>
    </location>
</feature>
<dbReference type="Gene3D" id="2.60.40.10">
    <property type="entry name" value="Immunoglobulins"/>
    <property type="match status" value="1"/>
</dbReference>